<evidence type="ECO:0000256" key="1">
    <source>
        <dbReference type="SAM" id="SignalP"/>
    </source>
</evidence>
<dbReference type="Proteomes" id="UP001183817">
    <property type="component" value="Unassembled WGS sequence"/>
</dbReference>
<dbReference type="SUPFAM" id="SSF110296">
    <property type="entry name" value="Oligoxyloglucan reducing end-specific cellobiohydrolase"/>
    <property type="match status" value="1"/>
</dbReference>
<reference evidence="2 3" key="1">
    <citation type="submission" date="2023-07" db="EMBL/GenBank/DDBJ databases">
        <title>Sequencing the genomes of 1000 actinobacteria strains.</title>
        <authorList>
            <person name="Klenk H.-P."/>
        </authorList>
    </citation>
    <scope>NUCLEOTIDE SEQUENCE [LARGE SCALE GENOMIC DNA]</scope>
    <source>
        <strain evidence="2 3">DSM 20167</strain>
    </source>
</reference>
<dbReference type="PANTHER" id="PTHR43739">
    <property type="entry name" value="XYLOGLUCANASE (EUROFUNG)"/>
    <property type="match status" value="1"/>
</dbReference>
<dbReference type="EMBL" id="JAVDYI010000001">
    <property type="protein sequence ID" value="MDR7357282.1"/>
    <property type="molecule type" value="Genomic_DNA"/>
</dbReference>
<comment type="caution">
    <text evidence="2">The sequence shown here is derived from an EMBL/GenBank/DDBJ whole genome shotgun (WGS) entry which is preliminary data.</text>
</comment>
<dbReference type="PANTHER" id="PTHR43739:SF5">
    <property type="entry name" value="EXO-ALPHA-SIALIDASE"/>
    <property type="match status" value="1"/>
</dbReference>
<dbReference type="InterPro" id="IPR015943">
    <property type="entry name" value="WD40/YVTN_repeat-like_dom_sf"/>
</dbReference>
<keyword evidence="3" id="KW-1185">Reference proteome</keyword>
<sequence>MIRPALSPARTRGRAAAAAAALLLLLTSCTPASPQGPQPEAPAQPYAHIHGMAVDSETGKVMLATHDGLFGLGSGSPEKIGPAIDLMGFAPAGNDHYYASGHPAPDTGLPEPAGLLRSQDGGETWQQVSLGGVSDFHALAVTRSGIIGFDGTLKTTADLETWTTREVGFDPYHLSGTPTGDVVLATTAAGVHRSTDGGKTWAAPSTGPVLLLTAFATASTVIGVAPDGAVHVSSDAGRTWRATGTATGQPSALTAAGPDERPQIWVATPTGIEHSVDGGETFSTEIK</sequence>
<evidence type="ECO:0000313" key="3">
    <source>
        <dbReference type="Proteomes" id="UP001183817"/>
    </source>
</evidence>
<dbReference type="InterPro" id="IPR052025">
    <property type="entry name" value="Xyloglucanase_GH74"/>
</dbReference>
<feature type="signal peptide" evidence="1">
    <location>
        <begin position="1"/>
        <end position="32"/>
    </location>
</feature>
<accession>A0ABU2BF56</accession>
<dbReference type="CDD" id="cd15482">
    <property type="entry name" value="Sialidase_non-viral"/>
    <property type="match status" value="1"/>
</dbReference>
<dbReference type="InterPro" id="IPR054817">
    <property type="entry name" value="Glycosyl_F510_1955-like"/>
</dbReference>
<evidence type="ECO:0008006" key="4">
    <source>
        <dbReference type="Google" id="ProtNLM"/>
    </source>
</evidence>
<dbReference type="InterPro" id="IPR002860">
    <property type="entry name" value="BNR_rpt"/>
</dbReference>
<evidence type="ECO:0000313" key="2">
    <source>
        <dbReference type="EMBL" id="MDR7357282.1"/>
    </source>
</evidence>
<name>A0ABU2BF56_9MICC</name>
<feature type="chain" id="PRO_5047100820" description="Exo-alpha-sialidase" evidence="1">
    <location>
        <begin position="33"/>
        <end position="287"/>
    </location>
</feature>
<protein>
    <recommendedName>
        <fullName evidence="4">Exo-alpha-sialidase</fullName>
    </recommendedName>
</protein>
<proteinExistence type="predicted"/>
<dbReference type="Pfam" id="PF02012">
    <property type="entry name" value="BNR"/>
    <property type="match status" value="1"/>
</dbReference>
<dbReference type="PROSITE" id="PS51257">
    <property type="entry name" value="PROKAR_LIPOPROTEIN"/>
    <property type="match status" value="1"/>
</dbReference>
<dbReference type="Gene3D" id="2.130.10.10">
    <property type="entry name" value="YVTN repeat-like/Quinoprotein amine dehydrogenase"/>
    <property type="match status" value="2"/>
</dbReference>
<organism evidence="2 3">
    <name type="scientific">Paeniglutamicibacter sulfureus</name>
    <dbReference type="NCBI Taxonomy" id="43666"/>
    <lineage>
        <taxon>Bacteria</taxon>
        <taxon>Bacillati</taxon>
        <taxon>Actinomycetota</taxon>
        <taxon>Actinomycetes</taxon>
        <taxon>Micrococcales</taxon>
        <taxon>Micrococcaceae</taxon>
        <taxon>Paeniglutamicibacter</taxon>
    </lineage>
</organism>
<gene>
    <name evidence="2" type="ORF">J2S64_000973</name>
</gene>
<keyword evidence="1" id="KW-0732">Signal</keyword>
<dbReference type="NCBIfam" id="NF045728">
    <property type="entry name" value="glycosyl_F510_1955"/>
    <property type="match status" value="1"/>
</dbReference>
<dbReference type="RefSeq" id="WP_310288629.1">
    <property type="nucleotide sequence ID" value="NZ_BAAAWO010000001.1"/>
</dbReference>